<dbReference type="EMBL" id="LR797038">
    <property type="protein sequence ID" value="CAB4183363.1"/>
    <property type="molecule type" value="Genomic_DNA"/>
</dbReference>
<organism evidence="3">
    <name type="scientific">uncultured Caudovirales phage</name>
    <dbReference type="NCBI Taxonomy" id="2100421"/>
    <lineage>
        <taxon>Viruses</taxon>
        <taxon>Duplodnaviria</taxon>
        <taxon>Heunggongvirae</taxon>
        <taxon>Uroviricota</taxon>
        <taxon>Caudoviricetes</taxon>
        <taxon>Peduoviridae</taxon>
        <taxon>Maltschvirus</taxon>
        <taxon>Maltschvirus maltsch</taxon>
    </lineage>
</organism>
<reference evidence="3" key="1">
    <citation type="submission" date="2020-05" db="EMBL/GenBank/DDBJ databases">
        <authorList>
            <person name="Chiriac C."/>
            <person name="Salcher M."/>
            <person name="Ghai R."/>
            <person name="Kavagutti S V."/>
        </authorList>
    </citation>
    <scope>NUCLEOTIDE SEQUENCE</scope>
</reference>
<evidence type="ECO:0000313" key="1">
    <source>
        <dbReference type="EMBL" id="CAB4149969.1"/>
    </source>
</evidence>
<evidence type="ECO:0000313" key="2">
    <source>
        <dbReference type="EMBL" id="CAB4183363.1"/>
    </source>
</evidence>
<name>A0A6J5SHS0_9CAUD</name>
<accession>A0A6J5SHS0</accession>
<gene>
    <name evidence="2" type="ORF">UFOVP1081_54</name>
    <name evidence="3" type="ORF">UFOVP1433_54</name>
    <name evidence="1" type="ORF">UFOVP553_54</name>
</gene>
<proteinExistence type="predicted"/>
<protein>
    <submittedName>
        <fullName evidence="3">Uncharacterized protein</fullName>
    </submittedName>
</protein>
<dbReference type="EMBL" id="LR797392">
    <property type="protein sequence ID" value="CAB4213081.1"/>
    <property type="molecule type" value="Genomic_DNA"/>
</dbReference>
<sequence>MTATIIFPRDLERKPLPYHSNGACFVCAARDRLLVTTTPGLICYPCVDVFVSRLVAELQVAMPWDADDYQIRLPL</sequence>
<evidence type="ECO:0000313" key="3">
    <source>
        <dbReference type="EMBL" id="CAB4213081.1"/>
    </source>
</evidence>
<dbReference type="EMBL" id="LR796529">
    <property type="protein sequence ID" value="CAB4149969.1"/>
    <property type="molecule type" value="Genomic_DNA"/>
</dbReference>